<keyword evidence="3" id="KW-1185">Reference proteome</keyword>
<reference evidence="2 3" key="1">
    <citation type="submission" date="2023-03" db="EMBL/GenBank/DDBJ databases">
        <title>High recombination rates correlate with genetic variation in Cardiocondyla obscurior ants.</title>
        <authorList>
            <person name="Errbii M."/>
        </authorList>
    </citation>
    <scope>NUCLEOTIDE SEQUENCE [LARGE SCALE GENOMIC DNA]</scope>
    <source>
        <strain evidence="2">Alpha-2009</strain>
        <tissue evidence="2">Whole body</tissue>
    </source>
</reference>
<protein>
    <submittedName>
        <fullName evidence="2">Uncharacterized protein</fullName>
    </submittedName>
</protein>
<dbReference type="Proteomes" id="UP001430953">
    <property type="component" value="Unassembled WGS sequence"/>
</dbReference>
<dbReference type="EMBL" id="JADYXP020000022">
    <property type="protein sequence ID" value="KAL0102697.1"/>
    <property type="molecule type" value="Genomic_DNA"/>
</dbReference>
<accession>A0AAW2ELK0</accession>
<name>A0AAW2ELK0_9HYME</name>
<feature type="region of interest" description="Disordered" evidence="1">
    <location>
        <begin position="12"/>
        <end position="32"/>
    </location>
</feature>
<evidence type="ECO:0000313" key="2">
    <source>
        <dbReference type="EMBL" id="KAL0102697.1"/>
    </source>
</evidence>
<gene>
    <name evidence="2" type="ORF">PUN28_018186</name>
</gene>
<dbReference type="AlphaFoldDB" id="A0AAW2ELK0"/>
<comment type="caution">
    <text evidence="2">The sequence shown here is derived from an EMBL/GenBank/DDBJ whole genome shotgun (WGS) entry which is preliminary data.</text>
</comment>
<evidence type="ECO:0000313" key="3">
    <source>
        <dbReference type="Proteomes" id="UP001430953"/>
    </source>
</evidence>
<evidence type="ECO:0000256" key="1">
    <source>
        <dbReference type="SAM" id="MobiDB-lite"/>
    </source>
</evidence>
<proteinExistence type="predicted"/>
<sequence length="153" mass="17796">MSTMACQLIAARSSKARTRQRKGENSAASRYRKPIAQRKSEYEYREIRATCKNCIPGTETKFFFYSETRRRGSNSRDRFFNESFTRCVSIYLDAACRVALFRRDEGQGSILGNYATAPAFVPPHLHAIKRREVRCKRDISFSKIQTKLRISFF</sequence>
<organism evidence="2 3">
    <name type="scientific">Cardiocondyla obscurior</name>
    <dbReference type="NCBI Taxonomy" id="286306"/>
    <lineage>
        <taxon>Eukaryota</taxon>
        <taxon>Metazoa</taxon>
        <taxon>Ecdysozoa</taxon>
        <taxon>Arthropoda</taxon>
        <taxon>Hexapoda</taxon>
        <taxon>Insecta</taxon>
        <taxon>Pterygota</taxon>
        <taxon>Neoptera</taxon>
        <taxon>Endopterygota</taxon>
        <taxon>Hymenoptera</taxon>
        <taxon>Apocrita</taxon>
        <taxon>Aculeata</taxon>
        <taxon>Formicoidea</taxon>
        <taxon>Formicidae</taxon>
        <taxon>Myrmicinae</taxon>
        <taxon>Cardiocondyla</taxon>
    </lineage>
</organism>